<evidence type="ECO:0000313" key="3">
    <source>
        <dbReference type="EMBL" id="GAA1090834.1"/>
    </source>
</evidence>
<sequence>MADMTSTRSTAAVTRSGQASAIGEKAVCTLAASAEAAPKFRSFVRAAGTRWNLPGEAEDALMVIASELATNSYLHSGSADVWLMLRNGPEFIEIEVADQGSWKRSGCGSRSRFATHGRGLGIIDAYAASVSIQRGLAGTRTVARVTK</sequence>
<dbReference type="InterPro" id="IPR003594">
    <property type="entry name" value="HATPase_dom"/>
</dbReference>
<gene>
    <name evidence="3" type="ORF">GCM10009663_38180</name>
</gene>
<dbReference type="PANTHER" id="PTHR35526">
    <property type="entry name" value="ANTI-SIGMA-F FACTOR RSBW-RELATED"/>
    <property type="match status" value="1"/>
</dbReference>
<dbReference type="PANTHER" id="PTHR35526:SF3">
    <property type="entry name" value="ANTI-SIGMA-F FACTOR RSBW"/>
    <property type="match status" value="1"/>
</dbReference>
<dbReference type="InterPro" id="IPR036890">
    <property type="entry name" value="HATPase_C_sf"/>
</dbReference>
<organism evidence="3 4">
    <name type="scientific">Kitasatospora arboriphila</name>
    <dbReference type="NCBI Taxonomy" id="258052"/>
    <lineage>
        <taxon>Bacteria</taxon>
        <taxon>Bacillati</taxon>
        <taxon>Actinomycetota</taxon>
        <taxon>Actinomycetes</taxon>
        <taxon>Kitasatosporales</taxon>
        <taxon>Streptomycetaceae</taxon>
        <taxon>Kitasatospora</taxon>
    </lineage>
</organism>
<evidence type="ECO:0000313" key="4">
    <source>
        <dbReference type="Proteomes" id="UP001499987"/>
    </source>
</evidence>
<protein>
    <recommendedName>
        <fullName evidence="2">Histidine kinase/HSP90-like ATPase domain-containing protein</fullName>
    </recommendedName>
</protein>
<proteinExistence type="predicted"/>
<dbReference type="InterPro" id="IPR050267">
    <property type="entry name" value="Anti-sigma-factor_SerPK"/>
</dbReference>
<reference evidence="4" key="1">
    <citation type="journal article" date="2019" name="Int. J. Syst. Evol. Microbiol.">
        <title>The Global Catalogue of Microorganisms (GCM) 10K type strain sequencing project: providing services to taxonomists for standard genome sequencing and annotation.</title>
        <authorList>
            <consortium name="The Broad Institute Genomics Platform"/>
            <consortium name="The Broad Institute Genome Sequencing Center for Infectious Disease"/>
            <person name="Wu L."/>
            <person name="Ma J."/>
        </authorList>
    </citation>
    <scope>NUCLEOTIDE SEQUENCE [LARGE SCALE GENOMIC DNA]</scope>
    <source>
        <strain evidence="4">JCM 13002</strain>
    </source>
</reference>
<keyword evidence="1" id="KW-0418">Kinase</keyword>
<dbReference type="Proteomes" id="UP001499987">
    <property type="component" value="Unassembled WGS sequence"/>
</dbReference>
<dbReference type="SUPFAM" id="SSF55874">
    <property type="entry name" value="ATPase domain of HSP90 chaperone/DNA topoisomerase II/histidine kinase"/>
    <property type="match status" value="1"/>
</dbReference>
<keyword evidence="1" id="KW-0723">Serine/threonine-protein kinase</keyword>
<dbReference type="RefSeq" id="WP_344624847.1">
    <property type="nucleotide sequence ID" value="NZ_BAAALD010000035.1"/>
</dbReference>
<feature type="domain" description="Histidine kinase/HSP90-like ATPase" evidence="2">
    <location>
        <begin position="31"/>
        <end position="142"/>
    </location>
</feature>
<keyword evidence="1" id="KW-0808">Transferase</keyword>
<accession>A0ABP4E4G4</accession>
<dbReference type="EMBL" id="BAAALD010000035">
    <property type="protein sequence ID" value="GAA1090834.1"/>
    <property type="molecule type" value="Genomic_DNA"/>
</dbReference>
<dbReference type="CDD" id="cd16936">
    <property type="entry name" value="HATPase_RsbW-like"/>
    <property type="match status" value="1"/>
</dbReference>
<dbReference type="Gene3D" id="3.30.565.10">
    <property type="entry name" value="Histidine kinase-like ATPase, C-terminal domain"/>
    <property type="match status" value="1"/>
</dbReference>
<comment type="caution">
    <text evidence="3">The sequence shown here is derived from an EMBL/GenBank/DDBJ whole genome shotgun (WGS) entry which is preliminary data.</text>
</comment>
<evidence type="ECO:0000256" key="1">
    <source>
        <dbReference type="ARBA" id="ARBA00022527"/>
    </source>
</evidence>
<dbReference type="Pfam" id="PF13581">
    <property type="entry name" value="HATPase_c_2"/>
    <property type="match status" value="1"/>
</dbReference>
<name>A0ABP4E4G4_9ACTN</name>
<evidence type="ECO:0000259" key="2">
    <source>
        <dbReference type="Pfam" id="PF13581"/>
    </source>
</evidence>
<keyword evidence="4" id="KW-1185">Reference proteome</keyword>